<accession>A0A430FQJ6</accession>
<evidence type="ECO:0000313" key="3">
    <source>
        <dbReference type="Proteomes" id="UP000287609"/>
    </source>
</evidence>
<keyword evidence="2" id="KW-0131">Cell cycle</keyword>
<dbReference type="OrthoDB" id="3239773at2"/>
<feature type="compositionally biased region" description="Acidic residues" evidence="1">
    <location>
        <begin position="215"/>
        <end position="225"/>
    </location>
</feature>
<organism evidence="2 3">
    <name type="scientific">Bifidobacterium dolichotidis</name>
    <dbReference type="NCBI Taxonomy" id="2306976"/>
    <lineage>
        <taxon>Bacteria</taxon>
        <taxon>Bacillati</taxon>
        <taxon>Actinomycetota</taxon>
        <taxon>Actinomycetes</taxon>
        <taxon>Bifidobacteriales</taxon>
        <taxon>Bifidobacteriaceae</taxon>
        <taxon>Bifidobacterium</taxon>
    </lineage>
</organism>
<feature type="region of interest" description="Disordered" evidence="1">
    <location>
        <begin position="1"/>
        <end position="33"/>
    </location>
</feature>
<sequence length="225" mass="25593">MNESDDATQESTVVPQQRVSMEDLPDLQEHGNDEIMQSRQEFTTVYDVIDQIETQLQDAKGAMFQPSMVKVDRNDILDQLEQLKTMLPVQLERASALMRESEHRLEAAQTQANVIVTSAQSRAADMVREAGEQAQYLAGQENVTEIARQKARQIIEQAQQKADHLTQGADRYSLRVMEELQQQLNKASHDVTNGIRVLEERQRQAQDDLNAENGEAVEDDEDRDE</sequence>
<comment type="caution">
    <text evidence="2">The sequence shown here is derived from an EMBL/GenBank/DDBJ whole genome shotgun (WGS) entry which is preliminary data.</text>
</comment>
<feature type="region of interest" description="Disordered" evidence="1">
    <location>
        <begin position="200"/>
        <end position="225"/>
    </location>
</feature>
<dbReference type="GO" id="GO:0051301">
    <property type="term" value="P:cell division"/>
    <property type="evidence" value="ECO:0007669"/>
    <property type="project" value="UniProtKB-KW"/>
</dbReference>
<dbReference type="RefSeq" id="WP_125963764.1">
    <property type="nucleotide sequence ID" value="NZ_QXGM01000002.1"/>
</dbReference>
<name>A0A430FQJ6_9BIFI</name>
<protein>
    <submittedName>
        <fullName evidence="2">Cell division protein</fullName>
    </submittedName>
</protein>
<evidence type="ECO:0000256" key="1">
    <source>
        <dbReference type="SAM" id="MobiDB-lite"/>
    </source>
</evidence>
<gene>
    <name evidence="2" type="ORF">D2E26_1142</name>
</gene>
<evidence type="ECO:0000313" key="2">
    <source>
        <dbReference type="EMBL" id="RSX55088.1"/>
    </source>
</evidence>
<keyword evidence="2" id="KW-0132">Cell division</keyword>
<dbReference type="Proteomes" id="UP000287609">
    <property type="component" value="Unassembled WGS sequence"/>
</dbReference>
<dbReference type="EMBL" id="QXGM01000002">
    <property type="protein sequence ID" value="RSX55088.1"/>
    <property type="molecule type" value="Genomic_DNA"/>
</dbReference>
<dbReference type="AlphaFoldDB" id="A0A430FQJ6"/>
<keyword evidence="3" id="KW-1185">Reference proteome</keyword>
<reference evidence="2 3" key="1">
    <citation type="submission" date="2018-09" db="EMBL/GenBank/DDBJ databases">
        <title>Characterization of the phylogenetic diversity of five novel species belonging to the genus Bifidobacterium.</title>
        <authorList>
            <person name="Lugli G.A."/>
            <person name="Duranti S."/>
            <person name="Milani C."/>
        </authorList>
    </citation>
    <scope>NUCLEOTIDE SEQUENCE [LARGE SCALE GENOMIC DNA]</scope>
    <source>
        <strain evidence="2 3">2036B</strain>
    </source>
</reference>
<proteinExistence type="predicted"/>
<feature type="compositionally biased region" description="Polar residues" evidence="1">
    <location>
        <begin position="9"/>
        <end position="19"/>
    </location>
</feature>